<dbReference type="Ensembl" id="ENSMSIT00000041839.1">
    <property type="protein sequence ID" value="ENSMSIP00000033193.1"/>
    <property type="gene ID" value="ENSMSIG00000027772.1"/>
</dbReference>
<sequence>VEPWLSWNSLCRPGWPRTQKSACLCLPSAGIKGV</sequence>
<protein>
    <submittedName>
        <fullName evidence="1">Predicted gene 11032</fullName>
    </submittedName>
</protein>
<organism evidence="1 2">
    <name type="scientific">Mus spicilegus</name>
    <name type="common">Mound-building mouse</name>
    <dbReference type="NCBI Taxonomy" id="10103"/>
    <lineage>
        <taxon>Eukaryota</taxon>
        <taxon>Metazoa</taxon>
        <taxon>Chordata</taxon>
        <taxon>Craniata</taxon>
        <taxon>Vertebrata</taxon>
        <taxon>Euteleostomi</taxon>
        <taxon>Mammalia</taxon>
        <taxon>Eutheria</taxon>
        <taxon>Euarchontoglires</taxon>
        <taxon>Glires</taxon>
        <taxon>Rodentia</taxon>
        <taxon>Myomorpha</taxon>
        <taxon>Muroidea</taxon>
        <taxon>Muridae</taxon>
        <taxon>Murinae</taxon>
        <taxon>Mus</taxon>
        <taxon>Mus</taxon>
    </lineage>
</organism>
<dbReference type="Proteomes" id="UP000694415">
    <property type="component" value="Unplaced"/>
</dbReference>
<dbReference type="AlphaFoldDB" id="A0A8C6I9A4"/>
<proteinExistence type="predicted"/>
<accession>A0A8C6I9A4</accession>
<reference evidence="1" key="1">
    <citation type="submission" date="2025-08" db="UniProtKB">
        <authorList>
            <consortium name="Ensembl"/>
        </authorList>
    </citation>
    <scope>IDENTIFICATION</scope>
</reference>
<dbReference type="GeneTree" id="ENSGT01040000241587"/>
<keyword evidence="2" id="KW-1185">Reference proteome</keyword>
<name>A0A8C6I9A4_MUSSI</name>
<reference evidence="1" key="2">
    <citation type="submission" date="2025-09" db="UniProtKB">
        <authorList>
            <consortium name="Ensembl"/>
        </authorList>
    </citation>
    <scope>IDENTIFICATION</scope>
</reference>
<evidence type="ECO:0000313" key="1">
    <source>
        <dbReference type="Ensembl" id="ENSMSIP00000033193.1"/>
    </source>
</evidence>
<evidence type="ECO:0000313" key="2">
    <source>
        <dbReference type="Proteomes" id="UP000694415"/>
    </source>
</evidence>